<keyword evidence="2" id="KW-1185">Reference proteome</keyword>
<evidence type="ECO:0000313" key="1">
    <source>
        <dbReference type="EMBL" id="KZP25481.1"/>
    </source>
</evidence>
<dbReference type="AlphaFoldDB" id="A0A166NXQ4"/>
<gene>
    <name evidence="1" type="ORF">FIBSPDRAFT_888003</name>
</gene>
<dbReference type="STRING" id="436010.A0A166NXQ4"/>
<name>A0A166NXQ4_9AGAM</name>
<sequence>MYNKITDPRGDTVRLSVPHAKTPEASEWIWTRWRCSGGFGGVSDVLQKEREYDTKVVASRGVGLSLICSKGVHNGHERSDVVDAHTKFLEKMSVHQRLMTQYDDETLQPILPVLTPVEKEHPLKFKGNGRGNHISDLICKATETSQLVLNTEQIAEKMALPEAECLCTFDAQKIIYPGKNFDTWWNLEQLHMQMIDACGYLRVFVARKTHEDLAHDALNVNNMNVGPGRAQKHLHNTTIPLNNPPALPGKEDTQGREQMMDYSLDHLGPKLRGTAKGMKAVLQELVETETSGQEDSLTDAQVAEAEIGDSTSSAPQNDWCHMYHVLSLQDDFVQKKPLLQHYLEGSGHVCIFLPMSHCELNPIEMLWGYGKFCYHAASDEKFSTTKKLVSECLNMCSNLTICRFFRKTW</sequence>
<protein>
    <recommendedName>
        <fullName evidence="3">Tc1-like transposase DDE domain-containing protein</fullName>
    </recommendedName>
</protein>
<dbReference type="InterPro" id="IPR036397">
    <property type="entry name" value="RNaseH_sf"/>
</dbReference>
<proteinExistence type="predicted"/>
<reference evidence="1 2" key="1">
    <citation type="journal article" date="2016" name="Mol. Biol. Evol.">
        <title>Comparative Genomics of Early-Diverging Mushroom-Forming Fungi Provides Insights into the Origins of Lignocellulose Decay Capabilities.</title>
        <authorList>
            <person name="Nagy L.G."/>
            <person name="Riley R."/>
            <person name="Tritt A."/>
            <person name="Adam C."/>
            <person name="Daum C."/>
            <person name="Floudas D."/>
            <person name="Sun H."/>
            <person name="Yadav J.S."/>
            <person name="Pangilinan J."/>
            <person name="Larsson K.H."/>
            <person name="Matsuura K."/>
            <person name="Barry K."/>
            <person name="Labutti K."/>
            <person name="Kuo R."/>
            <person name="Ohm R.A."/>
            <person name="Bhattacharya S.S."/>
            <person name="Shirouzu T."/>
            <person name="Yoshinaga Y."/>
            <person name="Martin F.M."/>
            <person name="Grigoriev I.V."/>
            <person name="Hibbett D.S."/>
        </authorList>
    </citation>
    <scope>NUCLEOTIDE SEQUENCE [LARGE SCALE GENOMIC DNA]</scope>
    <source>
        <strain evidence="1 2">CBS 109695</strain>
    </source>
</reference>
<dbReference type="PANTHER" id="PTHR35871">
    <property type="entry name" value="EXPRESSED PROTEIN"/>
    <property type="match status" value="1"/>
</dbReference>
<dbReference type="Gene3D" id="3.30.420.10">
    <property type="entry name" value="Ribonuclease H-like superfamily/Ribonuclease H"/>
    <property type="match status" value="1"/>
</dbReference>
<accession>A0A166NXQ4</accession>
<dbReference type="Proteomes" id="UP000076532">
    <property type="component" value="Unassembled WGS sequence"/>
</dbReference>
<organism evidence="1 2">
    <name type="scientific">Athelia psychrophila</name>
    <dbReference type="NCBI Taxonomy" id="1759441"/>
    <lineage>
        <taxon>Eukaryota</taxon>
        <taxon>Fungi</taxon>
        <taxon>Dikarya</taxon>
        <taxon>Basidiomycota</taxon>
        <taxon>Agaricomycotina</taxon>
        <taxon>Agaricomycetes</taxon>
        <taxon>Agaricomycetidae</taxon>
        <taxon>Atheliales</taxon>
        <taxon>Atheliaceae</taxon>
        <taxon>Athelia</taxon>
    </lineage>
</organism>
<dbReference type="PANTHER" id="PTHR35871:SF1">
    <property type="entry name" value="CXC1-LIKE CYSTEINE CLUSTER ASSOCIATED WITH KDZ TRANSPOSASES DOMAIN-CONTAINING PROTEIN"/>
    <property type="match status" value="1"/>
</dbReference>
<evidence type="ECO:0008006" key="3">
    <source>
        <dbReference type="Google" id="ProtNLM"/>
    </source>
</evidence>
<dbReference type="OrthoDB" id="2449121at2759"/>
<evidence type="ECO:0000313" key="2">
    <source>
        <dbReference type="Proteomes" id="UP000076532"/>
    </source>
</evidence>
<dbReference type="GO" id="GO:0003676">
    <property type="term" value="F:nucleic acid binding"/>
    <property type="evidence" value="ECO:0007669"/>
    <property type="project" value="InterPro"/>
</dbReference>
<dbReference type="EMBL" id="KV417520">
    <property type="protein sequence ID" value="KZP25481.1"/>
    <property type="molecule type" value="Genomic_DNA"/>
</dbReference>